<feature type="transmembrane region" description="Helical" evidence="2">
    <location>
        <begin position="34"/>
        <end position="52"/>
    </location>
</feature>
<keyword evidence="2" id="KW-0472">Membrane</keyword>
<organism evidence="3 4">
    <name type="scientific">Plutella xylostella</name>
    <name type="common">Diamondback moth</name>
    <name type="synonym">Plutella maculipennis</name>
    <dbReference type="NCBI Taxonomy" id="51655"/>
    <lineage>
        <taxon>Eukaryota</taxon>
        <taxon>Metazoa</taxon>
        <taxon>Ecdysozoa</taxon>
        <taxon>Arthropoda</taxon>
        <taxon>Hexapoda</taxon>
        <taxon>Insecta</taxon>
        <taxon>Pterygota</taxon>
        <taxon>Neoptera</taxon>
        <taxon>Endopterygota</taxon>
        <taxon>Lepidoptera</taxon>
        <taxon>Glossata</taxon>
        <taxon>Ditrysia</taxon>
        <taxon>Yponomeutoidea</taxon>
        <taxon>Plutellidae</taxon>
        <taxon>Plutella</taxon>
    </lineage>
</organism>
<evidence type="ECO:0000313" key="4">
    <source>
        <dbReference type="Proteomes" id="UP000823941"/>
    </source>
</evidence>
<feature type="transmembrane region" description="Helical" evidence="2">
    <location>
        <begin position="58"/>
        <end position="78"/>
    </location>
</feature>
<sequence>MNLKLNNESRVGDAKKTDLKALTIKEERQRTGRYIAILVGILLFLLAIYHAWVRRIPFIASLIVPAIIMLIYVGWVLYTASRDKHRALDAEAALNAALAEEAGRLSCQSCHGQSNRASIISINSSKHQSEGSITHQSDNTIKLQSDASNTVHKNNRQSEESRPIIKPIILVNDEPAVIDVMMPPRLTSHALLSIEKFNGLPARRKYKRRFCRGRRNNVFKRSYSIA</sequence>
<name>A0ABQ7QR86_PLUXY</name>
<dbReference type="Proteomes" id="UP000823941">
    <property type="component" value="Chromosome 10"/>
</dbReference>
<protein>
    <submittedName>
        <fullName evidence="3">Uncharacterized protein</fullName>
    </submittedName>
</protein>
<reference evidence="3 4" key="1">
    <citation type="submission" date="2021-06" db="EMBL/GenBank/DDBJ databases">
        <title>A haploid diamondback moth (Plutella xylostella L.) genome assembly resolves 31 chromosomes and identifies a diamide resistance mutation.</title>
        <authorList>
            <person name="Ward C.M."/>
            <person name="Perry K.D."/>
            <person name="Baker G."/>
            <person name="Powis K."/>
            <person name="Heckel D.G."/>
            <person name="Baxter S.W."/>
        </authorList>
    </citation>
    <scope>NUCLEOTIDE SEQUENCE [LARGE SCALE GENOMIC DNA]</scope>
    <source>
        <strain evidence="3 4">LV</strain>
        <tissue evidence="3">Single pupa</tissue>
    </source>
</reference>
<evidence type="ECO:0000313" key="3">
    <source>
        <dbReference type="EMBL" id="KAG7307552.1"/>
    </source>
</evidence>
<proteinExistence type="predicted"/>
<dbReference type="EMBL" id="JAHIBW010000010">
    <property type="protein sequence ID" value="KAG7307552.1"/>
    <property type="molecule type" value="Genomic_DNA"/>
</dbReference>
<gene>
    <name evidence="3" type="ORF">JYU34_007766</name>
</gene>
<keyword evidence="2" id="KW-0812">Transmembrane</keyword>
<feature type="region of interest" description="Disordered" evidence="1">
    <location>
        <begin position="126"/>
        <end position="159"/>
    </location>
</feature>
<comment type="caution">
    <text evidence="3">The sequence shown here is derived from an EMBL/GenBank/DDBJ whole genome shotgun (WGS) entry which is preliminary data.</text>
</comment>
<keyword evidence="4" id="KW-1185">Reference proteome</keyword>
<evidence type="ECO:0000256" key="1">
    <source>
        <dbReference type="SAM" id="MobiDB-lite"/>
    </source>
</evidence>
<evidence type="ECO:0000256" key="2">
    <source>
        <dbReference type="SAM" id="Phobius"/>
    </source>
</evidence>
<feature type="compositionally biased region" description="Polar residues" evidence="1">
    <location>
        <begin position="130"/>
        <end position="152"/>
    </location>
</feature>
<keyword evidence="2" id="KW-1133">Transmembrane helix</keyword>
<accession>A0ABQ7QR86</accession>